<dbReference type="InterPro" id="IPR044280">
    <property type="entry name" value="Hac1/HY5"/>
</dbReference>
<dbReference type="Gene3D" id="1.20.5.170">
    <property type="match status" value="1"/>
</dbReference>
<dbReference type="GO" id="GO:0005634">
    <property type="term" value="C:nucleus"/>
    <property type="evidence" value="ECO:0007669"/>
    <property type="project" value="UniProtKB-SubCell"/>
</dbReference>
<feature type="region of interest" description="Disordered" evidence="8">
    <location>
        <begin position="337"/>
        <end position="384"/>
    </location>
</feature>
<organism evidence="10 11">
    <name type="scientific">Orbilia brochopaga</name>
    <dbReference type="NCBI Taxonomy" id="3140254"/>
    <lineage>
        <taxon>Eukaryota</taxon>
        <taxon>Fungi</taxon>
        <taxon>Dikarya</taxon>
        <taxon>Ascomycota</taxon>
        <taxon>Pezizomycotina</taxon>
        <taxon>Orbiliomycetes</taxon>
        <taxon>Orbiliales</taxon>
        <taxon>Orbiliaceae</taxon>
        <taxon>Orbilia</taxon>
    </lineage>
</organism>
<evidence type="ECO:0000256" key="1">
    <source>
        <dbReference type="ARBA" id="ARBA00004123"/>
    </source>
</evidence>
<protein>
    <recommendedName>
        <fullName evidence="9">BZIP domain-containing protein</fullName>
    </recommendedName>
</protein>
<dbReference type="PANTHER" id="PTHR46714">
    <property type="entry name" value="TRANSCRIPTIONAL ACTIVATOR HAC1"/>
    <property type="match status" value="1"/>
</dbReference>
<dbReference type="GO" id="GO:0000981">
    <property type="term" value="F:DNA-binding transcription factor activity, RNA polymerase II-specific"/>
    <property type="evidence" value="ECO:0007669"/>
    <property type="project" value="InterPro"/>
</dbReference>
<dbReference type="Pfam" id="PF00170">
    <property type="entry name" value="bZIP_1"/>
    <property type="match status" value="1"/>
</dbReference>
<evidence type="ECO:0000256" key="7">
    <source>
        <dbReference type="ARBA" id="ARBA00023242"/>
    </source>
</evidence>
<dbReference type="PANTHER" id="PTHR46714:SF6">
    <property type="entry name" value="TRANSCRIPTIONAL ACTIVATOR HAC1"/>
    <property type="match status" value="1"/>
</dbReference>
<evidence type="ECO:0000256" key="6">
    <source>
        <dbReference type="ARBA" id="ARBA00023230"/>
    </source>
</evidence>
<accession>A0AAV9UHW5</accession>
<reference evidence="10 11" key="1">
    <citation type="submission" date="2019-10" db="EMBL/GenBank/DDBJ databases">
        <authorList>
            <person name="Palmer J.M."/>
        </authorList>
    </citation>
    <scope>NUCLEOTIDE SEQUENCE [LARGE SCALE GENOMIC DNA]</scope>
    <source>
        <strain evidence="10 11">TWF696</strain>
    </source>
</reference>
<dbReference type="SMART" id="SM00338">
    <property type="entry name" value="BRLZ"/>
    <property type="match status" value="1"/>
</dbReference>
<comment type="subcellular location">
    <subcellularLocation>
        <location evidence="1">Nucleus</location>
    </subcellularLocation>
</comment>
<evidence type="ECO:0000256" key="3">
    <source>
        <dbReference type="ARBA" id="ARBA00023015"/>
    </source>
</evidence>
<evidence type="ECO:0000259" key="9">
    <source>
        <dbReference type="PROSITE" id="PS50217"/>
    </source>
</evidence>
<evidence type="ECO:0000256" key="5">
    <source>
        <dbReference type="ARBA" id="ARBA00023163"/>
    </source>
</evidence>
<sequence>MDFDNLDMFLQPPSAAFTFGQPANSLDSADAATKAALELELQNMRVPTASVPPPPQQQLQPQQQPQQQRQHQHVHQHHHHHPHQHHQHHQHAHAPMMPVHNVRLYYGQHGNPSQALSQQQPMPHLLCNASLTSAIGTALGQQQQHASTTTSNANNNTSSPQTPDSTGTTTFDILHIKSEPNENTTLPPDSPPKKRRQPWGRQLTPPTTNLPPRKRAKTEAEKQQRAYERVIRNRKAAETSRQRKQAQQDQLLRDLQAAQRENQELKEILGKLQKGSTTFDSTTTTSIASGQLQQKLGAVPPVTTGPFPVDEQASSSISSLKLNADDNFVAPAALSANSESPVDGFDTSSAASTAATVSPTSSSSLVESPDTSSEEETPETPTELRAGNAYSHLFGSQYASFPPDPLMLSTAAEPRKPNLVDLGTGFADNSHFNDVFDVMNYDKNSDTDALGGFTF</sequence>
<dbReference type="GO" id="GO:0006986">
    <property type="term" value="P:response to unfolded protein"/>
    <property type="evidence" value="ECO:0007669"/>
    <property type="project" value="UniProtKB-KW"/>
</dbReference>
<evidence type="ECO:0000313" key="10">
    <source>
        <dbReference type="EMBL" id="KAK6341687.1"/>
    </source>
</evidence>
<dbReference type="PROSITE" id="PS50217">
    <property type="entry name" value="BZIP"/>
    <property type="match status" value="1"/>
</dbReference>
<keyword evidence="3" id="KW-0805">Transcription regulation</keyword>
<keyword evidence="6" id="KW-0834">Unfolded protein response</keyword>
<evidence type="ECO:0000256" key="8">
    <source>
        <dbReference type="SAM" id="MobiDB-lite"/>
    </source>
</evidence>
<evidence type="ECO:0000256" key="2">
    <source>
        <dbReference type="ARBA" id="ARBA00007163"/>
    </source>
</evidence>
<feature type="domain" description="BZIP" evidence="9">
    <location>
        <begin position="223"/>
        <end position="274"/>
    </location>
</feature>
<comment type="similarity">
    <text evidence="2">Belongs to the bZIP family.</text>
</comment>
<dbReference type="CDD" id="cd14686">
    <property type="entry name" value="bZIP"/>
    <property type="match status" value="1"/>
</dbReference>
<dbReference type="Proteomes" id="UP001375240">
    <property type="component" value="Unassembled WGS sequence"/>
</dbReference>
<dbReference type="AlphaFoldDB" id="A0AAV9UHW5"/>
<comment type="caution">
    <text evidence="10">The sequence shown here is derived from an EMBL/GenBank/DDBJ whole genome shotgun (WGS) entry which is preliminary data.</text>
</comment>
<dbReference type="InterPro" id="IPR004827">
    <property type="entry name" value="bZIP"/>
</dbReference>
<feature type="region of interest" description="Disordered" evidence="8">
    <location>
        <begin position="138"/>
        <end position="227"/>
    </location>
</feature>
<feature type="compositionally biased region" description="Low complexity" evidence="8">
    <location>
        <begin position="146"/>
        <end position="159"/>
    </location>
</feature>
<dbReference type="EMBL" id="JAVHNQ010000007">
    <property type="protein sequence ID" value="KAK6341687.1"/>
    <property type="molecule type" value="Genomic_DNA"/>
</dbReference>
<dbReference type="GO" id="GO:0045944">
    <property type="term" value="P:positive regulation of transcription by RNA polymerase II"/>
    <property type="evidence" value="ECO:0007669"/>
    <property type="project" value="InterPro"/>
</dbReference>
<evidence type="ECO:0000313" key="11">
    <source>
        <dbReference type="Proteomes" id="UP001375240"/>
    </source>
</evidence>
<feature type="compositionally biased region" description="Low complexity" evidence="8">
    <location>
        <begin position="57"/>
        <end position="69"/>
    </location>
</feature>
<keyword evidence="4" id="KW-0238">DNA-binding</keyword>
<keyword evidence="5" id="KW-0804">Transcription</keyword>
<gene>
    <name evidence="10" type="ORF">TWF696_008755</name>
</gene>
<feature type="region of interest" description="Disordered" evidence="8">
    <location>
        <begin position="47"/>
        <end position="93"/>
    </location>
</feature>
<feature type="compositionally biased region" description="Low complexity" evidence="8">
    <location>
        <begin position="346"/>
        <end position="371"/>
    </location>
</feature>
<evidence type="ECO:0000256" key="4">
    <source>
        <dbReference type="ARBA" id="ARBA00023125"/>
    </source>
</evidence>
<name>A0AAV9UHW5_9PEZI</name>
<dbReference type="SUPFAM" id="SSF57959">
    <property type="entry name" value="Leucine zipper domain"/>
    <property type="match status" value="1"/>
</dbReference>
<dbReference type="PROSITE" id="PS00036">
    <property type="entry name" value="BZIP_BASIC"/>
    <property type="match status" value="1"/>
</dbReference>
<dbReference type="InterPro" id="IPR046347">
    <property type="entry name" value="bZIP_sf"/>
</dbReference>
<feature type="compositionally biased region" description="Polar residues" evidence="8">
    <location>
        <begin position="160"/>
        <end position="171"/>
    </location>
</feature>
<keyword evidence="7" id="KW-0539">Nucleus</keyword>
<keyword evidence="11" id="KW-1185">Reference proteome</keyword>
<dbReference type="GO" id="GO:0003677">
    <property type="term" value="F:DNA binding"/>
    <property type="evidence" value="ECO:0007669"/>
    <property type="project" value="UniProtKB-KW"/>
</dbReference>
<proteinExistence type="inferred from homology"/>
<feature type="compositionally biased region" description="Basic and acidic residues" evidence="8">
    <location>
        <begin position="217"/>
        <end position="227"/>
    </location>
</feature>
<feature type="compositionally biased region" description="Basic residues" evidence="8">
    <location>
        <begin position="70"/>
        <end position="92"/>
    </location>
</feature>